<name>A0ABW3SWD4_9BACT</name>
<gene>
    <name evidence="2" type="ORF">ACFQ2O_21710</name>
</gene>
<evidence type="ECO:0000313" key="3">
    <source>
        <dbReference type="Proteomes" id="UP001597094"/>
    </source>
</evidence>
<organism evidence="2 3">
    <name type="scientific">Pontibacter rugosus</name>
    <dbReference type="NCBI Taxonomy" id="1745966"/>
    <lineage>
        <taxon>Bacteria</taxon>
        <taxon>Pseudomonadati</taxon>
        <taxon>Bacteroidota</taxon>
        <taxon>Cytophagia</taxon>
        <taxon>Cytophagales</taxon>
        <taxon>Hymenobacteraceae</taxon>
        <taxon>Pontibacter</taxon>
    </lineage>
</organism>
<dbReference type="Pfam" id="PF01527">
    <property type="entry name" value="HTH_Tnp_1"/>
    <property type="match status" value="1"/>
</dbReference>
<dbReference type="RefSeq" id="WP_377533005.1">
    <property type="nucleotide sequence ID" value="NZ_JBHTLD010000425.1"/>
</dbReference>
<reference evidence="3" key="1">
    <citation type="journal article" date="2019" name="Int. J. Syst. Evol. Microbiol.">
        <title>The Global Catalogue of Microorganisms (GCM) 10K type strain sequencing project: providing services to taxonomists for standard genome sequencing and annotation.</title>
        <authorList>
            <consortium name="The Broad Institute Genomics Platform"/>
            <consortium name="The Broad Institute Genome Sequencing Center for Infectious Disease"/>
            <person name="Wu L."/>
            <person name="Ma J."/>
        </authorList>
    </citation>
    <scope>NUCLEOTIDE SEQUENCE [LARGE SCALE GENOMIC DNA]</scope>
    <source>
        <strain evidence="3">JCM 31319</strain>
    </source>
</reference>
<proteinExistence type="predicted"/>
<dbReference type="InterPro" id="IPR002514">
    <property type="entry name" value="Transposase_8"/>
</dbReference>
<protein>
    <submittedName>
        <fullName evidence="2">Transposase</fullName>
    </submittedName>
</protein>
<dbReference type="InterPro" id="IPR009057">
    <property type="entry name" value="Homeodomain-like_sf"/>
</dbReference>
<dbReference type="Gene3D" id="1.10.10.60">
    <property type="entry name" value="Homeodomain-like"/>
    <property type="match status" value="1"/>
</dbReference>
<dbReference type="Proteomes" id="UP001597094">
    <property type="component" value="Unassembled WGS sequence"/>
</dbReference>
<dbReference type="EMBL" id="JBHTLD010000425">
    <property type="protein sequence ID" value="MFD1188841.1"/>
    <property type="molecule type" value="Genomic_DNA"/>
</dbReference>
<keyword evidence="1" id="KW-0175">Coiled coil</keyword>
<sequence length="118" mass="13508">ELLPLTGEFYIGRFVKVLNLTIMDRRVFDASFKRMAIDLSYARGSVKEVADELGIDPGRLSKWRQKDGSPVRSTEGLSDDQKEIKRLQKELKEAQLERDILKKAISIFSRGDGRYTDS</sequence>
<feature type="coiled-coil region" evidence="1">
    <location>
        <begin position="77"/>
        <end position="104"/>
    </location>
</feature>
<feature type="non-terminal residue" evidence="2">
    <location>
        <position position="1"/>
    </location>
</feature>
<comment type="caution">
    <text evidence="2">The sequence shown here is derived from an EMBL/GenBank/DDBJ whole genome shotgun (WGS) entry which is preliminary data.</text>
</comment>
<evidence type="ECO:0000313" key="2">
    <source>
        <dbReference type="EMBL" id="MFD1188841.1"/>
    </source>
</evidence>
<accession>A0ABW3SWD4</accession>
<dbReference type="SUPFAM" id="SSF46689">
    <property type="entry name" value="Homeodomain-like"/>
    <property type="match status" value="1"/>
</dbReference>
<keyword evidence="3" id="KW-1185">Reference proteome</keyword>
<evidence type="ECO:0000256" key="1">
    <source>
        <dbReference type="SAM" id="Coils"/>
    </source>
</evidence>